<gene>
    <name evidence="1" type="ORF">EGYM00163_LOCUS19289</name>
</gene>
<evidence type="ECO:0000313" key="1">
    <source>
        <dbReference type="EMBL" id="CAE0808159.1"/>
    </source>
</evidence>
<dbReference type="Pfam" id="PF11175">
    <property type="entry name" value="DUF2961"/>
    <property type="match status" value="1"/>
</dbReference>
<sequence length="354" mass="39569">MIRLWGDAKGQVAWDFQSPPGRGTVITALCFPDHPKYHYFPERSRTRICFDKPSPCDDPSIDTASGNILGLSHDIEQLMGTGMEDLFSCGHSCHVCERGCGFSFHGLTFKVKHHKRLTRSWVFYRFLVPDYIPFHDGFHMELEAGEHAGNGSLPDPSHERAAEGVTSLALYYLQPEGHLVPDHVLDPQDSASAAKYSYHATVPADAGHVVAYSVASHFEGPGAIYGPFSTRLNRTWAESAPPSPMQRWACDNRTTLQFAMPVSGWRSGAILRRTFDYFYAPQAAELSVNGRAVGLWHTADHNPNFRLREDDFLLPPEVLGPGPDVRLELRLVCLKGHSHMVWTHGTYSLLRVMP</sequence>
<protein>
    <submittedName>
        <fullName evidence="1">Uncharacterized protein</fullName>
    </submittedName>
</protein>
<name>A0A7S4FPY2_9EUGL</name>
<proteinExistence type="predicted"/>
<dbReference type="EMBL" id="HBJA01054334">
    <property type="protein sequence ID" value="CAE0808159.1"/>
    <property type="molecule type" value="Transcribed_RNA"/>
</dbReference>
<dbReference type="InterPro" id="IPR021345">
    <property type="entry name" value="DUF2961"/>
</dbReference>
<accession>A0A7S4FPY2</accession>
<reference evidence="1" key="1">
    <citation type="submission" date="2021-01" db="EMBL/GenBank/DDBJ databases">
        <authorList>
            <person name="Corre E."/>
            <person name="Pelletier E."/>
            <person name="Niang G."/>
            <person name="Scheremetjew M."/>
            <person name="Finn R."/>
            <person name="Kale V."/>
            <person name="Holt S."/>
            <person name="Cochrane G."/>
            <person name="Meng A."/>
            <person name="Brown T."/>
            <person name="Cohen L."/>
        </authorList>
    </citation>
    <scope>NUCLEOTIDE SEQUENCE</scope>
    <source>
        <strain evidence="1">CCMP1594</strain>
    </source>
</reference>
<dbReference type="AlphaFoldDB" id="A0A7S4FPY2"/>
<dbReference type="Gene3D" id="2.60.120.1390">
    <property type="match status" value="1"/>
</dbReference>
<organism evidence="1">
    <name type="scientific">Eutreptiella gymnastica</name>
    <dbReference type="NCBI Taxonomy" id="73025"/>
    <lineage>
        <taxon>Eukaryota</taxon>
        <taxon>Discoba</taxon>
        <taxon>Euglenozoa</taxon>
        <taxon>Euglenida</taxon>
        <taxon>Spirocuta</taxon>
        <taxon>Euglenophyceae</taxon>
        <taxon>Eutreptiales</taxon>
        <taxon>Eutreptiaceae</taxon>
        <taxon>Eutreptiella</taxon>
    </lineage>
</organism>